<dbReference type="Gene3D" id="3.90.220.20">
    <property type="entry name" value="DNA methylase specificity domains"/>
    <property type="match status" value="2"/>
</dbReference>
<geneLocation type="plasmid" evidence="6">
    <name>pKp848CTX</name>
</geneLocation>
<evidence type="ECO:0000256" key="1">
    <source>
        <dbReference type="ARBA" id="ARBA00010923"/>
    </source>
</evidence>
<dbReference type="SUPFAM" id="SSF116734">
    <property type="entry name" value="DNA methylase specificity domain"/>
    <property type="match status" value="2"/>
</dbReference>
<dbReference type="InterPro" id="IPR044946">
    <property type="entry name" value="Restrct_endonuc_typeI_TRD_sf"/>
</dbReference>
<dbReference type="AlphaFoldDB" id="A0A078K537"/>
<keyword evidence="6" id="KW-0614">Plasmid</keyword>
<feature type="coiled-coil region" evidence="4">
    <location>
        <begin position="381"/>
        <end position="408"/>
    </location>
</feature>
<dbReference type="PANTHER" id="PTHR30408">
    <property type="entry name" value="TYPE-1 RESTRICTION ENZYME ECOKI SPECIFICITY PROTEIN"/>
    <property type="match status" value="1"/>
</dbReference>
<sequence>MARDSLYPVSVKAGKPILGMLPTGWQKLSLEKCLNIEARKAYIQDNQEYDLVTVKRSRGGVIRREHLKGKDISVKSQFYIKEGDFLISKRQIVHGACGLVPKELSGSIVSNEYCVLTGKSGFYLPYMEFLSESLYFQQTCFHSSIGVHIEKMIFKLDSWFKWPFNIPPLSEQKRIVKILSTWDKAISVTEKLLANSQQQKKALMQQLVTGKKRLLDENGVRFSGEWKRVKLGAIADMNSGGTPKSTVEEYYGGNIPWVSISDMTSNGKWIATTEKYLTELGLNSSSARIYPKNSVLYAMYASIGECSIAAVNLTSSQAILGIRPKDCLNYEFLYLYLTSLKEKIKLQGQQGTQSNLNAGMVKEFELDLPSIREQQKIAAVLSAADAEISTLEKKLACLRDEKKALMQQLLTGKRRVKVDEAVAE</sequence>
<keyword evidence="4" id="KW-0175">Coiled coil</keyword>
<dbReference type="Pfam" id="PF01420">
    <property type="entry name" value="Methylase_S"/>
    <property type="match status" value="2"/>
</dbReference>
<dbReference type="InterPro" id="IPR000055">
    <property type="entry name" value="Restrct_endonuc_typeI_TRD"/>
</dbReference>
<gene>
    <name evidence="6" type="primary">hsdS</name>
</gene>
<dbReference type="CDD" id="cd17275">
    <property type="entry name" value="RMtype1_S_MjaORF132P-TRD1-CR1_like"/>
    <property type="match status" value="1"/>
</dbReference>
<dbReference type="InterPro" id="IPR052021">
    <property type="entry name" value="Type-I_RS_S_subunit"/>
</dbReference>
<keyword evidence="2" id="KW-0680">Restriction system</keyword>
<evidence type="ECO:0000259" key="5">
    <source>
        <dbReference type="Pfam" id="PF01420"/>
    </source>
</evidence>
<evidence type="ECO:0000313" key="6">
    <source>
        <dbReference type="EMBL" id="CDY80152.1"/>
    </source>
</evidence>
<protein>
    <submittedName>
        <fullName evidence="6">Putative type I restriction-modification system specificity determinant</fullName>
    </submittedName>
</protein>
<evidence type="ECO:0000256" key="4">
    <source>
        <dbReference type="SAM" id="Coils"/>
    </source>
</evidence>
<dbReference type="GO" id="GO:0009307">
    <property type="term" value="P:DNA restriction-modification system"/>
    <property type="evidence" value="ECO:0007669"/>
    <property type="project" value="UniProtKB-KW"/>
</dbReference>
<evidence type="ECO:0000256" key="2">
    <source>
        <dbReference type="ARBA" id="ARBA00022747"/>
    </source>
</evidence>
<evidence type="ECO:0000256" key="3">
    <source>
        <dbReference type="ARBA" id="ARBA00023125"/>
    </source>
</evidence>
<name>A0A078K537_KLEPN</name>
<feature type="domain" description="Type I restriction modification DNA specificity" evidence="5">
    <location>
        <begin position="23"/>
        <end position="193"/>
    </location>
</feature>
<dbReference type="EMBL" id="LM994717">
    <property type="protein sequence ID" value="CDY80152.1"/>
    <property type="molecule type" value="Genomic_DNA"/>
</dbReference>
<keyword evidence="3" id="KW-0238">DNA-binding</keyword>
<dbReference type="RefSeq" id="WP_031944114.1">
    <property type="nucleotide sequence ID" value="NC_024992.1"/>
</dbReference>
<dbReference type="CDD" id="cd17258">
    <property type="entry name" value="RMtype1_S_Sau13435ORF2165P-TRD1-CR1_like"/>
    <property type="match status" value="1"/>
</dbReference>
<dbReference type="PANTHER" id="PTHR30408:SF12">
    <property type="entry name" value="TYPE I RESTRICTION ENZYME MJAVIII SPECIFICITY SUBUNIT"/>
    <property type="match status" value="1"/>
</dbReference>
<comment type="similarity">
    <text evidence="1">Belongs to the type-I restriction system S methylase family.</text>
</comment>
<feature type="domain" description="Type I restriction modification DNA specificity" evidence="5">
    <location>
        <begin position="225"/>
        <end position="394"/>
    </location>
</feature>
<organism evidence="6">
    <name type="scientific">Klebsiella pneumoniae</name>
    <dbReference type="NCBI Taxonomy" id="573"/>
    <lineage>
        <taxon>Bacteria</taxon>
        <taxon>Pseudomonadati</taxon>
        <taxon>Pseudomonadota</taxon>
        <taxon>Gammaproteobacteria</taxon>
        <taxon>Enterobacterales</taxon>
        <taxon>Enterobacteriaceae</taxon>
        <taxon>Klebsiella/Raoultella group</taxon>
        <taxon>Klebsiella</taxon>
        <taxon>Klebsiella pneumoniae complex</taxon>
    </lineage>
</organism>
<accession>A0A078K537</accession>
<proteinExistence type="inferred from homology"/>
<reference evidence="6" key="1">
    <citation type="journal article" date="2015" name="PLoS ONE">
        <title>Persistence of a pKPN3-Like CTX-M-15-Encoding IncFIIK Plasmid in a Klebsiella pneumonia ST17 Host during Two Years of Intestinal Colonization.</title>
        <authorList>
            <person name="Lohr I.H."/>
            <person name="Hulter N."/>
            <person name="Bernhoff E."/>
            <person name="Johnsen P.J."/>
            <person name="Sundsfjord A."/>
            <person name="Naseer U."/>
        </authorList>
    </citation>
    <scope>NUCLEOTIDE SEQUENCE [LARGE SCALE GENOMIC DNA]</scope>
    <source>
        <strain evidence="6">ST17 Kp848</strain>
        <plasmid evidence="6">pKp848CTX</plasmid>
    </source>
</reference>
<dbReference type="GO" id="GO:0003677">
    <property type="term" value="F:DNA binding"/>
    <property type="evidence" value="ECO:0007669"/>
    <property type="project" value="UniProtKB-KW"/>
</dbReference>